<dbReference type="EC" id="4.1.1.23" evidence="7"/>
<dbReference type="InterPro" id="IPR011060">
    <property type="entry name" value="RibuloseP-bd_barrel"/>
</dbReference>
<sequence length="299" mass="31361">MQELDSQLVIGIDPHPEKVLDKSSRFAITLNSDDPEYLLSAFCHIALEVAARTACAVKPQAAFFECAGIPGWKALRRCIKMAREMGLPIILDTKRGDIGSTASAYARAYLDPSSEFFSDAVTVNPYLGPDSLEPFVAAAKKSGSGIFVLVKTSNPGSGAFQDAVLADGEPLFAKVARVVAAFASSSIGNCGYSNVGAVVGATYPEHLSILRSLLPQSIILLPGYGAQGGKAENLKAAFHPGGRGALVSSSRAIIFSYENSEPGQLSESRIFDAMLEAAQKAKKEIQAIVGTGASPTSST</sequence>
<dbReference type="EMBL" id="CP062796">
    <property type="protein sequence ID" value="QUL97995.1"/>
    <property type="molecule type" value="Genomic_DNA"/>
</dbReference>
<evidence type="ECO:0000256" key="6">
    <source>
        <dbReference type="ARBA" id="ARBA00049157"/>
    </source>
</evidence>
<dbReference type="Gene3D" id="3.20.20.70">
    <property type="entry name" value="Aldolase class I"/>
    <property type="match status" value="1"/>
</dbReference>
<dbReference type="PROSITE" id="PS00156">
    <property type="entry name" value="OMPDECASE"/>
    <property type="match status" value="1"/>
</dbReference>
<dbReference type="InterPro" id="IPR018089">
    <property type="entry name" value="OMPdecase_AS"/>
</dbReference>
<dbReference type="NCBIfam" id="TIGR02127">
    <property type="entry name" value="pyrF_sub2"/>
    <property type="match status" value="1"/>
</dbReference>
<evidence type="ECO:0000256" key="4">
    <source>
        <dbReference type="ARBA" id="ARBA00022975"/>
    </source>
</evidence>
<accession>A0AAT9LDU0</accession>
<dbReference type="HAMAP" id="MF_01215">
    <property type="entry name" value="OMPdecase_type2"/>
    <property type="match status" value="1"/>
</dbReference>
<evidence type="ECO:0000256" key="5">
    <source>
        <dbReference type="ARBA" id="ARBA00023239"/>
    </source>
</evidence>
<keyword evidence="4 7" id="KW-0665">Pyrimidine biosynthesis</keyword>
<dbReference type="InterPro" id="IPR011995">
    <property type="entry name" value="OMPdecase_type-2"/>
</dbReference>
<protein>
    <recommendedName>
        <fullName evidence="7">Orotidine 5'-phosphate decarboxylase</fullName>
        <ecNumber evidence="7">4.1.1.23</ecNumber>
    </recommendedName>
    <alternativeName>
        <fullName evidence="7">OMP decarboxylase</fullName>
        <shortName evidence="7">OMPDCase</shortName>
        <shortName evidence="7">OMPdecase</shortName>
    </alternativeName>
</protein>
<comment type="catalytic activity">
    <reaction evidence="6 7">
        <text>orotidine 5'-phosphate + H(+) = UMP + CO2</text>
        <dbReference type="Rhea" id="RHEA:11596"/>
        <dbReference type="ChEBI" id="CHEBI:15378"/>
        <dbReference type="ChEBI" id="CHEBI:16526"/>
        <dbReference type="ChEBI" id="CHEBI:57538"/>
        <dbReference type="ChEBI" id="CHEBI:57865"/>
        <dbReference type="EC" id="4.1.1.23"/>
    </reaction>
</comment>
<evidence type="ECO:0000256" key="1">
    <source>
        <dbReference type="ARBA" id="ARBA00004861"/>
    </source>
</evidence>
<gene>
    <name evidence="7 9" type="primary">pyrF</name>
    <name evidence="9" type="ORF">IMF26_07945</name>
</gene>
<dbReference type="InterPro" id="IPR001754">
    <property type="entry name" value="OMPdeCOase_dom"/>
</dbReference>
<evidence type="ECO:0000256" key="3">
    <source>
        <dbReference type="ARBA" id="ARBA00022793"/>
    </source>
</evidence>
<proteinExistence type="inferred from homology"/>
<keyword evidence="3 7" id="KW-0210">Decarboxylase</keyword>
<evidence type="ECO:0000256" key="7">
    <source>
        <dbReference type="HAMAP-Rule" id="MF_01215"/>
    </source>
</evidence>
<dbReference type="CDD" id="cd04725">
    <property type="entry name" value="OMP_decarboxylase_like"/>
    <property type="match status" value="1"/>
</dbReference>
<dbReference type="PANTHER" id="PTHR43375:SF1">
    <property type="entry name" value="OROTIDINE 5'-PHOSPHATE DECARBOXYLASE"/>
    <property type="match status" value="1"/>
</dbReference>
<feature type="domain" description="Orotidine 5'-phosphate decarboxylase" evidence="8">
    <location>
        <begin position="7"/>
        <end position="266"/>
    </location>
</feature>
<dbReference type="SUPFAM" id="SSF51366">
    <property type="entry name" value="Ribulose-phoshate binding barrel"/>
    <property type="match status" value="1"/>
</dbReference>
<dbReference type="PANTHER" id="PTHR43375">
    <property type="entry name" value="OROTIDINE 5'-PHOSPHATE DECARBOXYLASE"/>
    <property type="match status" value="1"/>
</dbReference>
<dbReference type="GO" id="GO:0004590">
    <property type="term" value="F:orotidine-5'-phosphate decarboxylase activity"/>
    <property type="evidence" value="ECO:0007669"/>
    <property type="project" value="UniProtKB-UniRule"/>
</dbReference>
<dbReference type="SMART" id="SM00934">
    <property type="entry name" value="OMPdecase"/>
    <property type="match status" value="1"/>
</dbReference>
<evidence type="ECO:0000256" key="2">
    <source>
        <dbReference type="ARBA" id="ARBA00008847"/>
    </source>
</evidence>
<comment type="similarity">
    <text evidence="2 7">Belongs to the OMP decarboxylase family. Type 2 subfamily.</text>
</comment>
<organism evidence="9">
    <name type="scientific">Candidatus Fermentithermobacillus carboniphilus</name>
    <dbReference type="NCBI Taxonomy" id="3085328"/>
    <lineage>
        <taxon>Bacteria</taxon>
        <taxon>Bacillati</taxon>
        <taxon>Bacillota</taxon>
        <taxon>Candidatus Fermentithermobacillia</taxon>
        <taxon>Candidatus Fermentithermobacillales</taxon>
        <taxon>Candidatus Fermentithermobacillaceae</taxon>
        <taxon>Candidatus Fermentithermobacillus</taxon>
    </lineage>
</organism>
<dbReference type="KEGG" id="fcz:IMF26_07945"/>
<comment type="pathway">
    <text evidence="1 7">Pyrimidine metabolism; UMP biosynthesis via de novo pathway; UMP from orotate: step 2/2.</text>
</comment>
<dbReference type="InterPro" id="IPR013785">
    <property type="entry name" value="Aldolase_TIM"/>
</dbReference>
<dbReference type="GO" id="GO:0044205">
    <property type="term" value="P:'de novo' UMP biosynthetic process"/>
    <property type="evidence" value="ECO:0007669"/>
    <property type="project" value="UniProtKB-UniRule"/>
</dbReference>
<evidence type="ECO:0000259" key="8">
    <source>
        <dbReference type="SMART" id="SM00934"/>
    </source>
</evidence>
<feature type="active site" description="Proton donor" evidence="7">
    <location>
        <position position="94"/>
    </location>
</feature>
<dbReference type="GO" id="GO:0006207">
    <property type="term" value="P:'de novo' pyrimidine nucleobase biosynthetic process"/>
    <property type="evidence" value="ECO:0007669"/>
    <property type="project" value="InterPro"/>
</dbReference>
<keyword evidence="5 7" id="KW-0456">Lyase</keyword>
<reference evidence="9" key="1">
    <citation type="submission" date="2020-10" db="EMBL/GenBank/DDBJ databases">
        <authorList>
            <person name="Kadnikov V."/>
            <person name="Beletsky A.V."/>
            <person name="Mardanov A.V."/>
            <person name="Karnachuk O.V."/>
            <person name="Ravin N.V."/>
        </authorList>
    </citation>
    <scope>NUCLEOTIDE SEQUENCE</scope>
    <source>
        <strain evidence="9">Bu02</strain>
    </source>
</reference>
<dbReference type="Pfam" id="PF00215">
    <property type="entry name" value="OMPdecase"/>
    <property type="match status" value="1"/>
</dbReference>
<dbReference type="AlphaFoldDB" id="A0AAT9LDU0"/>
<evidence type="ECO:0000313" key="9">
    <source>
        <dbReference type="EMBL" id="QUL97995.1"/>
    </source>
</evidence>
<reference evidence="9" key="2">
    <citation type="journal article" date="2023" name="Biology">
        <title>Prokaryotic Life Associated with Coal-Fire Gas Vents Revealed by Metagenomics.</title>
        <authorList>
            <person name="Kadnikov V.V."/>
            <person name="Mardanov A.V."/>
            <person name="Beletsky A.V."/>
            <person name="Karnachuk O.V."/>
            <person name="Ravin N.V."/>
        </authorList>
    </citation>
    <scope>NUCLEOTIDE SEQUENCE</scope>
    <source>
        <strain evidence="9">Bu02</strain>
    </source>
</reference>
<name>A0AAT9LDU0_9FIRM</name>